<evidence type="ECO:0000313" key="2">
    <source>
        <dbReference type="Proteomes" id="UP000177040"/>
    </source>
</evidence>
<dbReference type="EMBL" id="MFQH01000006">
    <property type="protein sequence ID" value="OGH78589.1"/>
    <property type="molecule type" value="Genomic_DNA"/>
</dbReference>
<reference evidence="1 2" key="1">
    <citation type="journal article" date="2016" name="Nat. Commun.">
        <title>Thousands of microbial genomes shed light on interconnected biogeochemical processes in an aquifer system.</title>
        <authorList>
            <person name="Anantharaman K."/>
            <person name="Brown C.T."/>
            <person name="Hug L.A."/>
            <person name="Sharon I."/>
            <person name="Castelle C.J."/>
            <person name="Probst A.J."/>
            <person name="Thomas B.C."/>
            <person name="Singh A."/>
            <person name="Wilkins M.J."/>
            <person name="Karaoz U."/>
            <person name="Brodie E.L."/>
            <person name="Williams K.H."/>
            <person name="Hubbard S.S."/>
            <person name="Banfield J.F."/>
        </authorList>
    </citation>
    <scope>NUCLEOTIDE SEQUENCE [LARGE SCALE GENOMIC DNA]</scope>
</reference>
<accession>A0A1F6N3U0</accession>
<protein>
    <submittedName>
        <fullName evidence="1">Uncharacterized protein</fullName>
    </submittedName>
</protein>
<organism evidence="1 2">
    <name type="scientific">Candidatus Magasanikbacteria bacterium RIFCSPLOWO2_01_FULL_40_15</name>
    <dbReference type="NCBI Taxonomy" id="1798686"/>
    <lineage>
        <taxon>Bacteria</taxon>
        <taxon>Candidatus Magasanikiibacteriota</taxon>
    </lineage>
</organism>
<proteinExistence type="predicted"/>
<name>A0A1F6N3U0_9BACT</name>
<gene>
    <name evidence="1" type="ORF">A2983_02920</name>
</gene>
<sequence>MQNFSEVKEKAETLYKTLEAVDCPYFKSKVFFNSEELQHLKFKSRAKARLQHDQYMRFKLLHFAPVVLKNSGTLQGRCEAKSFERVRVHSRTDTILKDVTYYEFIAVIEDVRLKIIVKEIENGQKFFWSIIPHWGINNNHVRKLHYGHPAED</sequence>
<dbReference type="Proteomes" id="UP000177040">
    <property type="component" value="Unassembled WGS sequence"/>
</dbReference>
<comment type="caution">
    <text evidence="1">The sequence shown here is derived from an EMBL/GenBank/DDBJ whole genome shotgun (WGS) entry which is preliminary data.</text>
</comment>
<dbReference type="AlphaFoldDB" id="A0A1F6N3U0"/>
<evidence type="ECO:0000313" key="1">
    <source>
        <dbReference type="EMBL" id="OGH78589.1"/>
    </source>
</evidence>